<dbReference type="EMBL" id="ML993586">
    <property type="protein sequence ID" value="KAF2170011.1"/>
    <property type="molecule type" value="Genomic_DNA"/>
</dbReference>
<dbReference type="GeneID" id="54558296"/>
<accession>A0A6A6CSE2</accession>
<feature type="region of interest" description="Disordered" evidence="1">
    <location>
        <begin position="104"/>
        <end position="138"/>
    </location>
</feature>
<proteinExistence type="predicted"/>
<gene>
    <name evidence="2" type="ORF">M409DRAFT_19624</name>
</gene>
<evidence type="ECO:0000256" key="1">
    <source>
        <dbReference type="SAM" id="MobiDB-lite"/>
    </source>
</evidence>
<dbReference type="AlphaFoldDB" id="A0A6A6CSE2"/>
<keyword evidence="3" id="KW-1185">Reference proteome</keyword>
<evidence type="ECO:0000313" key="3">
    <source>
        <dbReference type="Proteomes" id="UP000799537"/>
    </source>
</evidence>
<organism evidence="2 3">
    <name type="scientific">Zasmidium cellare ATCC 36951</name>
    <dbReference type="NCBI Taxonomy" id="1080233"/>
    <lineage>
        <taxon>Eukaryota</taxon>
        <taxon>Fungi</taxon>
        <taxon>Dikarya</taxon>
        <taxon>Ascomycota</taxon>
        <taxon>Pezizomycotina</taxon>
        <taxon>Dothideomycetes</taxon>
        <taxon>Dothideomycetidae</taxon>
        <taxon>Mycosphaerellales</taxon>
        <taxon>Mycosphaerellaceae</taxon>
        <taxon>Zasmidium</taxon>
    </lineage>
</organism>
<dbReference type="RefSeq" id="XP_033670900.1">
    <property type="nucleotide sequence ID" value="XM_033805024.1"/>
</dbReference>
<sequence>MVGLSASIWAVPAPKQPSPVAPAALPAPPPAPKEEGLSLLGHPDLTSETHAIAGDAEKEMASAKKWSGFAGVPSPAFNEEGLPLLYRPGLTSDARATADTMTKAKSSAARKARPRRKVSSPAVNTMSSPAIPRPTVPPGDLTKVQSLVQQEIKLLVQKETIKAKLEEVSQQINRVRQMRSAEVDKMTGNVRREALKMCELVKAHED</sequence>
<feature type="compositionally biased region" description="Basic residues" evidence="1">
    <location>
        <begin position="108"/>
        <end position="118"/>
    </location>
</feature>
<protein>
    <submittedName>
        <fullName evidence="2">Uncharacterized protein</fullName>
    </submittedName>
</protein>
<evidence type="ECO:0000313" key="2">
    <source>
        <dbReference type="EMBL" id="KAF2170011.1"/>
    </source>
</evidence>
<dbReference type="Proteomes" id="UP000799537">
    <property type="component" value="Unassembled WGS sequence"/>
</dbReference>
<feature type="region of interest" description="Disordered" evidence="1">
    <location>
        <begin position="12"/>
        <end position="48"/>
    </location>
</feature>
<feature type="compositionally biased region" description="Pro residues" evidence="1">
    <location>
        <begin position="14"/>
        <end position="31"/>
    </location>
</feature>
<reference evidence="2" key="1">
    <citation type="journal article" date="2020" name="Stud. Mycol.">
        <title>101 Dothideomycetes genomes: a test case for predicting lifestyles and emergence of pathogens.</title>
        <authorList>
            <person name="Haridas S."/>
            <person name="Albert R."/>
            <person name="Binder M."/>
            <person name="Bloem J."/>
            <person name="Labutti K."/>
            <person name="Salamov A."/>
            <person name="Andreopoulos B."/>
            <person name="Baker S."/>
            <person name="Barry K."/>
            <person name="Bills G."/>
            <person name="Bluhm B."/>
            <person name="Cannon C."/>
            <person name="Castanera R."/>
            <person name="Culley D."/>
            <person name="Daum C."/>
            <person name="Ezra D."/>
            <person name="Gonzalez J."/>
            <person name="Henrissat B."/>
            <person name="Kuo A."/>
            <person name="Liang C."/>
            <person name="Lipzen A."/>
            <person name="Lutzoni F."/>
            <person name="Magnuson J."/>
            <person name="Mondo S."/>
            <person name="Nolan M."/>
            <person name="Ohm R."/>
            <person name="Pangilinan J."/>
            <person name="Park H.-J."/>
            <person name="Ramirez L."/>
            <person name="Alfaro M."/>
            <person name="Sun H."/>
            <person name="Tritt A."/>
            <person name="Yoshinaga Y."/>
            <person name="Zwiers L.-H."/>
            <person name="Turgeon B."/>
            <person name="Goodwin S."/>
            <person name="Spatafora J."/>
            <person name="Crous P."/>
            <person name="Grigoriev I."/>
        </authorList>
    </citation>
    <scope>NUCLEOTIDE SEQUENCE</scope>
    <source>
        <strain evidence="2">ATCC 36951</strain>
    </source>
</reference>
<name>A0A6A6CSE2_ZASCE</name>